<evidence type="ECO:0000256" key="3">
    <source>
        <dbReference type="ARBA" id="ARBA00022679"/>
    </source>
</evidence>
<dbReference type="PANTHER" id="PTHR30616:SF2">
    <property type="entry name" value="PURINE NUCLEOSIDE PHOSPHORYLASE LACC1"/>
    <property type="match status" value="1"/>
</dbReference>
<evidence type="ECO:0000256" key="8">
    <source>
        <dbReference type="ARBA" id="ARBA00048968"/>
    </source>
</evidence>
<comment type="caution">
    <text evidence="11">The sequence shown here is derived from an EMBL/GenBank/DDBJ whole genome shotgun (WGS) entry which is preliminary data.</text>
</comment>
<evidence type="ECO:0000256" key="5">
    <source>
        <dbReference type="ARBA" id="ARBA00022801"/>
    </source>
</evidence>
<protein>
    <recommendedName>
        <fullName evidence="10">Purine nucleoside phosphorylase</fullName>
    </recommendedName>
</protein>
<evidence type="ECO:0000313" key="11">
    <source>
        <dbReference type="EMBL" id="KTC93010.1"/>
    </source>
</evidence>
<evidence type="ECO:0000256" key="7">
    <source>
        <dbReference type="ARBA" id="ARBA00047989"/>
    </source>
</evidence>
<evidence type="ECO:0000256" key="10">
    <source>
        <dbReference type="RuleBase" id="RU361274"/>
    </source>
</evidence>
<keyword evidence="3" id="KW-0808">Transferase</keyword>
<keyword evidence="6" id="KW-0862">Zinc</keyword>
<dbReference type="InterPro" id="IPR003730">
    <property type="entry name" value="Cu_polyphenol_OxRdtase"/>
</dbReference>
<dbReference type="Gene3D" id="3.60.140.10">
    <property type="entry name" value="CNF1/YfiH-like putative cysteine hydrolases"/>
    <property type="match status" value="1"/>
</dbReference>
<dbReference type="NCBIfam" id="TIGR00726">
    <property type="entry name" value="peptidoglycan editing factor PgeF"/>
    <property type="match status" value="1"/>
</dbReference>
<comment type="similarity">
    <text evidence="2 10">Belongs to the purine nucleoside phosphorylase YfiH/LACC1 family.</text>
</comment>
<dbReference type="EMBL" id="LNXY01000003">
    <property type="protein sequence ID" value="KTC93010.1"/>
    <property type="molecule type" value="Genomic_DNA"/>
</dbReference>
<proteinExistence type="inferred from homology"/>
<organism evidence="11 12">
    <name type="scientific">Legionella drozanskii LLAP-1</name>
    <dbReference type="NCBI Taxonomy" id="1212489"/>
    <lineage>
        <taxon>Bacteria</taxon>
        <taxon>Pseudomonadati</taxon>
        <taxon>Pseudomonadota</taxon>
        <taxon>Gammaproteobacteria</taxon>
        <taxon>Legionellales</taxon>
        <taxon>Legionellaceae</taxon>
        <taxon>Legionella</taxon>
    </lineage>
</organism>
<dbReference type="AlphaFoldDB" id="A0A0W0TBS4"/>
<evidence type="ECO:0000256" key="1">
    <source>
        <dbReference type="ARBA" id="ARBA00000553"/>
    </source>
</evidence>
<keyword evidence="12" id="KW-1185">Reference proteome</keyword>
<evidence type="ECO:0000256" key="6">
    <source>
        <dbReference type="ARBA" id="ARBA00022833"/>
    </source>
</evidence>
<dbReference type="SUPFAM" id="SSF64438">
    <property type="entry name" value="CNF1/YfiH-like putative cysteine hydrolases"/>
    <property type="match status" value="1"/>
</dbReference>
<dbReference type="InterPro" id="IPR011324">
    <property type="entry name" value="Cytotoxic_necrot_fac-like_cat"/>
</dbReference>
<name>A0A0W0TBS4_9GAMM</name>
<dbReference type="GO" id="GO:0005507">
    <property type="term" value="F:copper ion binding"/>
    <property type="evidence" value="ECO:0007669"/>
    <property type="project" value="TreeGrafter"/>
</dbReference>
<dbReference type="PANTHER" id="PTHR30616">
    <property type="entry name" value="UNCHARACTERIZED PROTEIN YFIH"/>
    <property type="match status" value="1"/>
</dbReference>
<dbReference type="Pfam" id="PF02578">
    <property type="entry name" value="Cu-oxidase_4"/>
    <property type="match status" value="1"/>
</dbReference>
<sequence length="246" mass="27210">MTNLYASWPTPPNVSALTTMRTPGLSKAPYDANNLGLHVGDDETAVRTNRQSLVAALKLPKEPEWLEQIHSNHCVVVEEDKNRTADAAVTRSSAHPLAIMTADCLPIMLCNKQGTEIAAIHSGWRGLVNGVIENTLNKMQSSPEQLMAWIGPAICQSCYEVGGEVLDAYHNRYSFASKGFQPKGEKWLANLSLLAELVLNSLGILAVYQSNICTFEQKNAFYSYRREAQTGRMATLIWLNDINEDN</sequence>
<evidence type="ECO:0000256" key="4">
    <source>
        <dbReference type="ARBA" id="ARBA00022723"/>
    </source>
</evidence>
<evidence type="ECO:0000256" key="2">
    <source>
        <dbReference type="ARBA" id="ARBA00007353"/>
    </source>
</evidence>
<comment type="catalytic activity">
    <reaction evidence="1">
        <text>inosine + phosphate = alpha-D-ribose 1-phosphate + hypoxanthine</text>
        <dbReference type="Rhea" id="RHEA:27646"/>
        <dbReference type="ChEBI" id="CHEBI:17368"/>
        <dbReference type="ChEBI" id="CHEBI:17596"/>
        <dbReference type="ChEBI" id="CHEBI:43474"/>
        <dbReference type="ChEBI" id="CHEBI:57720"/>
        <dbReference type="EC" id="2.4.2.1"/>
    </reaction>
    <physiologicalReaction direction="left-to-right" evidence="1">
        <dbReference type="Rhea" id="RHEA:27647"/>
    </physiologicalReaction>
</comment>
<dbReference type="GO" id="GO:0017061">
    <property type="term" value="F:S-methyl-5-thioadenosine phosphorylase activity"/>
    <property type="evidence" value="ECO:0007669"/>
    <property type="project" value="UniProtKB-EC"/>
</dbReference>
<keyword evidence="5" id="KW-0378">Hydrolase</keyword>
<evidence type="ECO:0000313" key="12">
    <source>
        <dbReference type="Proteomes" id="UP000054736"/>
    </source>
</evidence>
<dbReference type="PATRIC" id="fig|1212489.4.peg.393"/>
<accession>A0A0W0TBS4</accession>
<dbReference type="OrthoDB" id="4279at2"/>
<dbReference type="Proteomes" id="UP000054736">
    <property type="component" value="Unassembled WGS sequence"/>
</dbReference>
<dbReference type="STRING" id="1212489.Ldro_0381"/>
<comment type="catalytic activity">
    <reaction evidence="8">
        <text>adenosine + phosphate = alpha-D-ribose 1-phosphate + adenine</text>
        <dbReference type="Rhea" id="RHEA:27642"/>
        <dbReference type="ChEBI" id="CHEBI:16335"/>
        <dbReference type="ChEBI" id="CHEBI:16708"/>
        <dbReference type="ChEBI" id="CHEBI:43474"/>
        <dbReference type="ChEBI" id="CHEBI:57720"/>
        <dbReference type="EC" id="2.4.2.1"/>
    </reaction>
    <physiologicalReaction direction="left-to-right" evidence="8">
        <dbReference type="Rhea" id="RHEA:27643"/>
    </physiologicalReaction>
</comment>
<dbReference type="InterPro" id="IPR038371">
    <property type="entry name" value="Cu_polyphenol_OxRdtase_sf"/>
</dbReference>
<comment type="catalytic activity">
    <reaction evidence="7">
        <text>adenosine + H2O + H(+) = inosine + NH4(+)</text>
        <dbReference type="Rhea" id="RHEA:24408"/>
        <dbReference type="ChEBI" id="CHEBI:15377"/>
        <dbReference type="ChEBI" id="CHEBI:15378"/>
        <dbReference type="ChEBI" id="CHEBI:16335"/>
        <dbReference type="ChEBI" id="CHEBI:17596"/>
        <dbReference type="ChEBI" id="CHEBI:28938"/>
        <dbReference type="EC" id="3.5.4.4"/>
    </reaction>
    <physiologicalReaction direction="left-to-right" evidence="7">
        <dbReference type="Rhea" id="RHEA:24409"/>
    </physiologicalReaction>
</comment>
<reference evidence="11 12" key="1">
    <citation type="submission" date="2015-11" db="EMBL/GenBank/DDBJ databases">
        <title>Genomic analysis of 38 Legionella species identifies large and diverse effector repertoires.</title>
        <authorList>
            <person name="Burstein D."/>
            <person name="Amaro F."/>
            <person name="Zusman T."/>
            <person name="Lifshitz Z."/>
            <person name="Cohen O."/>
            <person name="Gilbert J.A."/>
            <person name="Pupko T."/>
            <person name="Shuman H.A."/>
            <person name="Segal G."/>
        </authorList>
    </citation>
    <scope>NUCLEOTIDE SEQUENCE [LARGE SCALE GENOMIC DNA]</scope>
    <source>
        <strain evidence="11 12">ATCC 700990</strain>
    </source>
</reference>
<dbReference type="GO" id="GO:0016787">
    <property type="term" value="F:hydrolase activity"/>
    <property type="evidence" value="ECO:0007669"/>
    <property type="project" value="UniProtKB-KW"/>
</dbReference>
<dbReference type="RefSeq" id="WP_058494736.1">
    <property type="nucleotide sequence ID" value="NZ_CAAAIU010000003.1"/>
</dbReference>
<comment type="catalytic activity">
    <reaction evidence="9">
        <text>S-methyl-5'-thioadenosine + phosphate = 5-(methylsulfanyl)-alpha-D-ribose 1-phosphate + adenine</text>
        <dbReference type="Rhea" id="RHEA:11852"/>
        <dbReference type="ChEBI" id="CHEBI:16708"/>
        <dbReference type="ChEBI" id="CHEBI:17509"/>
        <dbReference type="ChEBI" id="CHEBI:43474"/>
        <dbReference type="ChEBI" id="CHEBI:58533"/>
        <dbReference type="EC" id="2.4.2.28"/>
    </reaction>
    <physiologicalReaction direction="left-to-right" evidence="9">
        <dbReference type="Rhea" id="RHEA:11853"/>
    </physiologicalReaction>
</comment>
<gene>
    <name evidence="11" type="primary">yfiH</name>
    <name evidence="11" type="ORF">Ldro_0381</name>
</gene>
<evidence type="ECO:0000256" key="9">
    <source>
        <dbReference type="ARBA" id="ARBA00049893"/>
    </source>
</evidence>
<keyword evidence="4" id="KW-0479">Metal-binding</keyword>
<dbReference type="CDD" id="cd16833">
    <property type="entry name" value="YfiH"/>
    <property type="match status" value="1"/>
</dbReference>